<dbReference type="GO" id="GO:0015344">
    <property type="term" value="F:siderophore uptake transmembrane transporter activity"/>
    <property type="evidence" value="ECO:0007669"/>
    <property type="project" value="TreeGrafter"/>
</dbReference>
<feature type="domain" description="TonB-dependent receptor-like beta-barrel" evidence="13">
    <location>
        <begin position="203"/>
        <end position="624"/>
    </location>
</feature>
<evidence type="ECO:0000256" key="7">
    <source>
        <dbReference type="ARBA" id="ARBA00023136"/>
    </source>
</evidence>
<reference evidence="16" key="1">
    <citation type="submission" date="2005-08" db="EMBL/GenBank/DDBJ databases">
        <title>Complete sequence of Pelodictyon luteolum DSM 273.</title>
        <authorList>
            <consortium name="US DOE Joint Genome Institute"/>
            <person name="Copeland A."/>
            <person name="Lucas S."/>
            <person name="Lapidus A."/>
            <person name="Barry K."/>
            <person name="Detter J.C."/>
            <person name="Glavina T."/>
            <person name="Hammon N."/>
            <person name="Israni S."/>
            <person name="Pitluck S."/>
            <person name="Bryant D."/>
            <person name="Schmutz J."/>
            <person name="Larimer F."/>
            <person name="Land M."/>
            <person name="Kyrpides N."/>
            <person name="Ivanova N."/>
            <person name="Richardson P."/>
        </authorList>
    </citation>
    <scope>NUCLEOTIDE SEQUENCE [LARGE SCALE GENOMIC DNA]</scope>
    <source>
        <strain evidence="16">DSM 273 / BCRC 81028 / 2530</strain>
    </source>
</reference>
<dbReference type="Proteomes" id="UP000002709">
    <property type="component" value="Chromosome"/>
</dbReference>
<keyword evidence="6 11" id="KW-0798">TonB box</keyword>
<dbReference type="PROSITE" id="PS52016">
    <property type="entry name" value="TONB_DEPENDENT_REC_3"/>
    <property type="match status" value="1"/>
</dbReference>
<dbReference type="InterPro" id="IPR039426">
    <property type="entry name" value="TonB-dep_rcpt-like"/>
</dbReference>
<evidence type="ECO:0000313" key="16">
    <source>
        <dbReference type="Proteomes" id="UP000002709"/>
    </source>
</evidence>
<dbReference type="InterPro" id="IPR000531">
    <property type="entry name" value="Beta-barrel_TonB"/>
</dbReference>
<keyword evidence="5 12" id="KW-0732">Signal</keyword>
<keyword evidence="4 10" id="KW-0812">Transmembrane</keyword>
<dbReference type="Gene3D" id="2.40.170.20">
    <property type="entry name" value="TonB-dependent receptor, beta-barrel domain"/>
    <property type="match status" value="1"/>
</dbReference>
<proteinExistence type="inferred from homology"/>
<evidence type="ECO:0000256" key="3">
    <source>
        <dbReference type="ARBA" id="ARBA00022452"/>
    </source>
</evidence>
<dbReference type="RefSeq" id="WP_011357876.1">
    <property type="nucleotide sequence ID" value="NC_007512.1"/>
</dbReference>
<keyword evidence="9 10" id="KW-0998">Cell outer membrane</keyword>
<dbReference type="OrthoDB" id="596248at2"/>
<dbReference type="SUPFAM" id="SSF56935">
    <property type="entry name" value="Porins"/>
    <property type="match status" value="1"/>
</dbReference>
<evidence type="ECO:0000256" key="2">
    <source>
        <dbReference type="ARBA" id="ARBA00022448"/>
    </source>
</evidence>
<dbReference type="GO" id="GO:0044718">
    <property type="term" value="P:siderophore transmembrane transport"/>
    <property type="evidence" value="ECO:0007669"/>
    <property type="project" value="TreeGrafter"/>
</dbReference>
<dbReference type="Gene3D" id="2.170.130.10">
    <property type="entry name" value="TonB-dependent receptor, plug domain"/>
    <property type="match status" value="1"/>
</dbReference>
<dbReference type="GO" id="GO:0009279">
    <property type="term" value="C:cell outer membrane"/>
    <property type="evidence" value="ECO:0007669"/>
    <property type="project" value="UniProtKB-SubCell"/>
</dbReference>
<keyword evidence="3 10" id="KW-1134">Transmembrane beta strand</keyword>
<evidence type="ECO:0000256" key="6">
    <source>
        <dbReference type="ARBA" id="ARBA00023077"/>
    </source>
</evidence>
<dbReference type="Pfam" id="PF07715">
    <property type="entry name" value="Plug"/>
    <property type="match status" value="1"/>
</dbReference>
<dbReference type="InterPro" id="IPR012910">
    <property type="entry name" value="Plug_dom"/>
</dbReference>
<evidence type="ECO:0000256" key="12">
    <source>
        <dbReference type="SAM" id="SignalP"/>
    </source>
</evidence>
<accession>Q3B3S7</accession>
<name>Q3B3S7_CHLL3</name>
<dbReference type="EMBL" id="CP000096">
    <property type="protein sequence ID" value="ABB24004.1"/>
    <property type="molecule type" value="Genomic_DNA"/>
</dbReference>
<feature type="domain" description="TonB-dependent receptor plug" evidence="14">
    <location>
        <begin position="45"/>
        <end position="151"/>
    </location>
</feature>
<keyword evidence="8 15" id="KW-0675">Receptor</keyword>
<evidence type="ECO:0000256" key="5">
    <source>
        <dbReference type="ARBA" id="ARBA00022729"/>
    </source>
</evidence>
<evidence type="ECO:0000313" key="15">
    <source>
        <dbReference type="EMBL" id="ABB24004.1"/>
    </source>
</evidence>
<evidence type="ECO:0000256" key="1">
    <source>
        <dbReference type="ARBA" id="ARBA00004571"/>
    </source>
</evidence>
<evidence type="ECO:0000256" key="10">
    <source>
        <dbReference type="PROSITE-ProRule" id="PRU01360"/>
    </source>
</evidence>
<feature type="signal peptide" evidence="12">
    <location>
        <begin position="1"/>
        <end position="21"/>
    </location>
</feature>
<dbReference type="PANTHER" id="PTHR30069">
    <property type="entry name" value="TONB-DEPENDENT OUTER MEMBRANE RECEPTOR"/>
    <property type="match status" value="1"/>
</dbReference>
<evidence type="ECO:0000259" key="14">
    <source>
        <dbReference type="Pfam" id="PF07715"/>
    </source>
</evidence>
<dbReference type="PANTHER" id="PTHR30069:SF29">
    <property type="entry name" value="HEMOGLOBIN AND HEMOGLOBIN-HAPTOGLOBIN-BINDING PROTEIN 1-RELATED"/>
    <property type="match status" value="1"/>
</dbReference>
<keyword evidence="2 10" id="KW-0813">Transport</keyword>
<feature type="chain" id="PRO_5004224134" evidence="12">
    <location>
        <begin position="22"/>
        <end position="650"/>
    </location>
</feature>
<dbReference type="STRING" id="319225.Plut_1142"/>
<dbReference type="Pfam" id="PF00593">
    <property type="entry name" value="TonB_dep_Rec_b-barrel"/>
    <property type="match status" value="1"/>
</dbReference>
<evidence type="ECO:0000256" key="8">
    <source>
        <dbReference type="ARBA" id="ARBA00023170"/>
    </source>
</evidence>
<evidence type="ECO:0000256" key="9">
    <source>
        <dbReference type="ARBA" id="ARBA00023237"/>
    </source>
</evidence>
<comment type="subcellular location">
    <subcellularLocation>
        <location evidence="1 10">Cell outer membrane</location>
        <topology evidence="1 10">Multi-pass membrane protein</topology>
    </subcellularLocation>
</comment>
<comment type="similarity">
    <text evidence="10 11">Belongs to the TonB-dependent receptor family.</text>
</comment>
<keyword evidence="16" id="KW-1185">Reference proteome</keyword>
<evidence type="ECO:0000256" key="11">
    <source>
        <dbReference type="RuleBase" id="RU003357"/>
    </source>
</evidence>
<organism evidence="15 16">
    <name type="scientific">Chlorobium luteolum (strain DSM 273 / BCRC 81028 / 2530)</name>
    <name type="common">Pelodictyon luteolum</name>
    <dbReference type="NCBI Taxonomy" id="319225"/>
    <lineage>
        <taxon>Bacteria</taxon>
        <taxon>Pseudomonadati</taxon>
        <taxon>Chlorobiota</taxon>
        <taxon>Chlorobiia</taxon>
        <taxon>Chlorobiales</taxon>
        <taxon>Chlorobiaceae</taxon>
        <taxon>Chlorobium/Pelodictyon group</taxon>
        <taxon>Pelodictyon</taxon>
    </lineage>
</organism>
<dbReference type="AlphaFoldDB" id="Q3B3S7"/>
<dbReference type="HOGENOM" id="CLU_008287_18_0_10"/>
<evidence type="ECO:0000259" key="13">
    <source>
        <dbReference type="Pfam" id="PF00593"/>
    </source>
</evidence>
<dbReference type="eggNOG" id="COG4206">
    <property type="taxonomic scope" value="Bacteria"/>
</dbReference>
<evidence type="ECO:0000256" key="4">
    <source>
        <dbReference type="ARBA" id="ARBA00022692"/>
    </source>
</evidence>
<dbReference type="KEGG" id="plt:Plut_1142"/>
<gene>
    <name evidence="15" type="ordered locus">Plut_1142</name>
</gene>
<protein>
    <submittedName>
        <fullName evidence="15">TonB-dependent receptor-related protein</fullName>
    </submittedName>
</protein>
<sequence length="650" mass="70844">MNKKVFLAVMLGLLSSRGVFAEEASLTYMMDEVVVTSSRFEEMKSTVTSNVTIIGRAEIELSSAKDLSELLAEKSLGHFQKYPGTLTSIGLRGFRSETHGNDLMGKVLILLDGRRAGTGNLAKIMTENVERIEIIRGPASVQYGSAAIGGVVNVITKTGSGAPSFFAAQQVGNNEYVKTGAGAEGSIGRFDFSGSVSTADMGDYQTGSGDTYQNTGFDDQVMGSLSLGYEFLPHQRMQVIYHVFDLERAGSPSYFATPDFDAYTVQNNHSTDLMYEGSDGEGRWSWMARYYMGMDKYGYVSPSSSYMSQSDTDQQGAQAQISYAEASMRVTAGVDWLQYELESTLAPKWSQYENPAAFVLGRYLFFDDALTLTAGLRYDDYSVDLHANEGTSRNTDNTSGQAGLAFRIADGLRLRGSYAEGFRMPSARELAGEIVSYGKTYIGNAELKPESSLTWEGGIDVAWKRLVASCTVFTTDYTDLIETSATGASSYTYVNVGSATVSGLEAELSWPFAPLGENWTVEPFAGYTHLFEFKDDKTGANLPYTPEWNASTGIRLRDKGGFAGSVNVAMTGSTIVQDWENNNGAFVTKGSFAVVNLAASKKFPFDHTKVNGRGITLKGEINNLFDRDYQYVTGYPMPGINFVVGIRADF</sequence>
<dbReference type="InterPro" id="IPR036942">
    <property type="entry name" value="Beta-barrel_TonB_sf"/>
</dbReference>
<dbReference type="InterPro" id="IPR037066">
    <property type="entry name" value="Plug_dom_sf"/>
</dbReference>
<dbReference type="CDD" id="cd01347">
    <property type="entry name" value="ligand_gated_channel"/>
    <property type="match status" value="1"/>
</dbReference>
<keyword evidence="7 10" id="KW-0472">Membrane</keyword>